<dbReference type="RefSeq" id="WP_139802134.1">
    <property type="nucleotide sequence ID" value="NZ_MVHE01000416.1"/>
</dbReference>
<name>A0A1W9YNH0_MYCAN</name>
<evidence type="ECO:0000313" key="4">
    <source>
        <dbReference type="Proteomes" id="UP000192284"/>
    </source>
</evidence>
<dbReference type="Gene3D" id="1.20.1260.20">
    <property type="entry name" value="PPE superfamily"/>
    <property type="match status" value="1"/>
</dbReference>
<accession>A0A1W9YNH0</accession>
<sequence length="86" mass="8728">TAVVQPMLVAANRADLVSLVMSNLFGQNAPAIAAIEATYEQMWAADVSAMSAYHAGASAIASALSPFSKPLQNLAGLPAWLASGAP</sequence>
<dbReference type="Proteomes" id="UP000192284">
    <property type="component" value="Unassembled WGS sequence"/>
</dbReference>
<evidence type="ECO:0000256" key="1">
    <source>
        <dbReference type="ARBA" id="ARBA00010652"/>
    </source>
</evidence>
<dbReference type="AlphaFoldDB" id="A0A1W9YNH0"/>
<dbReference type="OrthoDB" id="4750407at2"/>
<feature type="domain" description="PPE" evidence="2">
    <location>
        <begin position="2"/>
        <end position="64"/>
    </location>
</feature>
<dbReference type="EMBL" id="MVHE01000416">
    <property type="protein sequence ID" value="ORA01593.1"/>
    <property type="molecule type" value="Genomic_DNA"/>
</dbReference>
<keyword evidence="4" id="KW-1185">Reference proteome</keyword>
<dbReference type="SUPFAM" id="SSF140459">
    <property type="entry name" value="PE/PPE dimer-like"/>
    <property type="match status" value="1"/>
</dbReference>
<dbReference type="PANTHER" id="PTHR46766">
    <property type="entry name" value="GLUTAMINE-RICH PROTEIN 2"/>
    <property type="match status" value="1"/>
</dbReference>
<comment type="similarity">
    <text evidence="1">Belongs to the mycobacterial PPE family.</text>
</comment>
<evidence type="ECO:0000313" key="3">
    <source>
        <dbReference type="EMBL" id="ORA01593.1"/>
    </source>
</evidence>
<dbReference type="InterPro" id="IPR038332">
    <property type="entry name" value="PPE_sf"/>
</dbReference>
<gene>
    <name evidence="3" type="ORF">BST12_30085</name>
</gene>
<comment type="caution">
    <text evidence="3">The sequence shown here is derived from an EMBL/GenBank/DDBJ whole genome shotgun (WGS) entry which is preliminary data.</text>
</comment>
<dbReference type="GO" id="GO:0052572">
    <property type="term" value="P:response to host immune response"/>
    <property type="evidence" value="ECO:0007669"/>
    <property type="project" value="TreeGrafter"/>
</dbReference>
<feature type="non-terminal residue" evidence="3">
    <location>
        <position position="1"/>
    </location>
</feature>
<evidence type="ECO:0000259" key="2">
    <source>
        <dbReference type="Pfam" id="PF00823"/>
    </source>
</evidence>
<dbReference type="PANTHER" id="PTHR46766:SF1">
    <property type="entry name" value="GLUTAMINE-RICH PROTEIN 2"/>
    <property type="match status" value="1"/>
</dbReference>
<dbReference type="Pfam" id="PF00823">
    <property type="entry name" value="PPE"/>
    <property type="match status" value="1"/>
</dbReference>
<dbReference type="InterPro" id="IPR000030">
    <property type="entry name" value="PPE_dom"/>
</dbReference>
<protein>
    <recommendedName>
        <fullName evidence="2">PPE domain-containing protein</fullName>
    </recommendedName>
</protein>
<reference evidence="3 4" key="1">
    <citation type="submission" date="2017-02" db="EMBL/GenBank/DDBJ databases">
        <title>The new phylogeny of genus Mycobacterium.</title>
        <authorList>
            <person name="Tortoli E."/>
            <person name="Trovato A."/>
            <person name="Cirillo D.M."/>
        </authorList>
    </citation>
    <scope>NUCLEOTIDE SEQUENCE [LARGE SCALE GENOMIC DNA]</scope>
    <source>
        <strain evidence="3 4">DSM 45057</strain>
    </source>
</reference>
<proteinExistence type="inferred from homology"/>
<feature type="non-terminal residue" evidence="3">
    <location>
        <position position="86"/>
    </location>
</feature>
<organism evidence="3 4">
    <name type="scientific">Mycobacterium angelicum</name>
    <dbReference type="NCBI Taxonomy" id="470074"/>
    <lineage>
        <taxon>Bacteria</taxon>
        <taxon>Bacillati</taxon>
        <taxon>Actinomycetota</taxon>
        <taxon>Actinomycetes</taxon>
        <taxon>Mycobacteriales</taxon>
        <taxon>Mycobacteriaceae</taxon>
        <taxon>Mycobacterium</taxon>
    </lineage>
</organism>